<keyword evidence="3" id="KW-1185">Reference proteome</keyword>
<dbReference type="OMA" id="DQDGHGN"/>
<accession>A0A834ZV51</accession>
<dbReference type="InterPro" id="IPR025558">
    <property type="entry name" value="DUF4283"/>
</dbReference>
<dbReference type="EMBL" id="JABCRI010000001">
    <property type="protein sequence ID" value="KAF8413007.1"/>
    <property type="molecule type" value="Genomic_DNA"/>
</dbReference>
<dbReference type="AlphaFoldDB" id="A0A834ZV51"/>
<name>A0A834ZV51_TETSI</name>
<evidence type="ECO:0000259" key="1">
    <source>
        <dbReference type="Pfam" id="PF14111"/>
    </source>
</evidence>
<dbReference type="PANTHER" id="PTHR33167:SF29">
    <property type="entry name" value="T28K15.14 PROTEIN"/>
    <property type="match status" value="1"/>
</dbReference>
<dbReference type="Pfam" id="PF14111">
    <property type="entry name" value="DUF4283"/>
    <property type="match status" value="1"/>
</dbReference>
<evidence type="ECO:0000313" key="3">
    <source>
        <dbReference type="Proteomes" id="UP000655225"/>
    </source>
</evidence>
<feature type="domain" description="DUF4283" evidence="1">
    <location>
        <begin position="5"/>
        <end position="52"/>
    </location>
</feature>
<dbReference type="PANTHER" id="PTHR33167">
    <property type="entry name" value="TRANSCRIPTION FACTOR, PUTATIVE (DUF863)-RELATED"/>
    <property type="match status" value="1"/>
</dbReference>
<sequence>MGCIQTYSLASGVFIFNFENVEFKQRVLDQGPWYWEKKPLVLRPWDPDVSLEKSIIKKIPIWVKFPCLKLHLWNDSVLGRIASTIGLDSTARLEAVIGAQVEPSLDPKEMNSSEEPWSMFGRNRRSEAMVDNPSLGSGSREVHELHRLYRIQKTLMEEFNWKEFDRYTSWTENTESTPIPFQNYPIYKPLAEENTFSILSMMGSMQTANQHSLEQVQETYSKFQQRHLNLRLPADAYISRVGPEHPHKMNLKSYLEDSMEVKNFLHSNHVSDQEELKLCLNIEESTSKKGDSSRPWYNRETYLVTQDVVHLEESIESVSKDTARPVTSLTLEAPINVVETNEAQIPVLSDSSFSRIRMDLGHRLFTSHSLADHTGSFQEQKPFSLDTGLGECDTSRSFVDLCTRKQQSSSYNTAHADRNRVQLDESSFYSEDPLVTFPSPTASPPVVIHGLADKFHKGTQSITTFRSKTNNSCSDEFSDVRQQDNAAYSALTDTRGKDSSTPSWVTRTRFKENSGSEVGAIDLESVPEDPVELCEDFGNRGVSRANVDLLLGTPNSFLHDNQTGTSVGSPTYTSLGGTILPQIAGDAEIGQVNCEKSEEETVSSSPFHSNIAPQTEHCKEYPAACNSDCITDNNSSGIKDLKSQAEDKHDSAFDRSVTTQLGSQVPETHASEQYLIVESSFYARTQEKSKFQNKSDQQKKAIEVETCIQRAAESLIKISLETSRCSQDWFPKAGSNELENGESKQPQYSSDSFESITLRLTESSVDDYSVSSRQVEVNETDKKGCPYKLRRGRRLKDFQREILPGLASLSRHDICEDINSIGEIVNLKELRKNRSRKVGGGNWCSPVRSRRSRFSYVDGRNYS</sequence>
<evidence type="ECO:0000313" key="2">
    <source>
        <dbReference type="EMBL" id="KAF8413007.1"/>
    </source>
</evidence>
<dbReference type="InterPro" id="IPR008581">
    <property type="entry name" value="DUF863_pln"/>
</dbReference>
<organism evidence="2 3">
    <name type="scientific">Tetracentron sinense</name>
    <name type="common">Spur-leaf</name>
    <dbReference type="NCBI Taxonomy" id="13715"/>
    <lineage>
        <taxon>Eukaryota</taxon>
        <taxon>Viridiplantae</taxon>
        <taxon>Streptophyta</taxon>
        <taxon>Embryophyta</taxon>
        <taxon>Tracheophyta</taxon>
        <taxon>Spermatophyta</taxon>
        <taxon>Magnoliopsida</taxon>
        <taxon>Trochodendrales</taxon>
        <taxon>Trochodendraceae</taxon>
        <taxon>Tetracentron</taxon>
    </lineage>
</organism>
<gene>
    <name evidence="2" type="ORF">HHK36_000979</name>
</gene>
<comment type="caution">
    <text evidence="2">The sequence shown here is derived from an EMBL/GenBank/DDBJ whole genome shotgun (WGS) entry which is preliminary data.</text>
</comment>
<dbReference type="OrthoDB" id="786875at2759"/>
<protein>
    <recommendedName>
        <fullName evidence="1">DUF4283 domain-containing protein</fullName>
    </recommendedName>
</protein>
<reference evidence="2 3" key="1">
    <citation type="submission" date="2020-04" db="EMBL/GenBank/DDBJ databases">
        <title>Plant Genome Project.</title>
        <authorList>
            <person name="Zhang R.-G."/>
        </authorList>
    </citation>
    <scope>NUCLEOTIDE SEQUENCE [LARGE SCALE GENOMIC DNA]</scope>
    <source>
        <strain evidence="2">YNK0</strain>
        <tissue evidence="2">Leaf</tissue>
    </source>
</reference>
<dbReference type="Proteomes" id="UP000655225">
    <property type="component" value="Unassembled WGS sequence"/>
</dbReference>
<proteinExistence type="predicted"/>
<dbReference type="Pfam" id="PF05904">
    <property type="entry name" value="DUF863"/>
    <property type="match status" value="1"/>
</dbReference>